<dbReference type="PROSITE" id="PS00079">
    <property type="entry name" value="MULTICOPPER_OXIDASE1"/>
    <property type="match status" value="1"/>
</dbReference>
<protein>
    <submittedName>
        <fullName evidence="10">L-ascorbate oxidase</fullName>
    </submittedName>
</protein>
<evidence type="ECO:0000256" key="2">
    <source>
        <dbReference type="ARBA" id="ARBA00022723"/>
    </source>
</evidence>
<evidence type="ECO:0000313" key="11">
    <source>
        <dbReference type="Proteomes" id="UP000182658"/>
    </source>
</evidence>
<dbReference type="InterPro" id="IPR011707">
    <property type="entry name" value="Cu-oxidase-like_N"/>
</dbReference>
<evidence type="ECO:0000256" key="3">
    <source>
        <dbReference type="ARBA" id="ARBA00023002"/>
    </source>
</evidence>
<evidence type="ECO:0000259" key="8">
    <source>
        <dbReference type="Pfam" id="PF07731"/>
    </source>
</evidence>
<accession>A0A1J7I657</accession>
<feature type="domain" description="Plastocyanin-like" evidence="9">
    <location>
        <begin position="47"/>
        <end position="157"/>
    </location>
</feature>
<dbReference type="InterPro" id="IPR001117">
    <property type="entry name" value="Cu-oxidase_2nd"/>
</dbReference>
<dbReference type="InterPro" id="IPR035666">
    <property type="entry name" value="MCO_CuRO_3"/>
</dbReference>
<reference evidence="10 11" key="1">
    <citation type="submission" date="2016-10" db="EMBL/GenBank/DDBJ databases">
        <title>Draft genome sequence of Coniochaeta ligniaria NRRL30616, a lignocellulolytic fungus for bioabatement of inhibitors in plant biomass hydrolysates.</title>
        <authorList>
            <consortium name="DOE Joint Genome Institute"/>
            <person name="Jimenez D.J."/>
            <person name="Hector R.E."/>
            <person name="Riley R."/>
            <person name="Sun H."/>
            <person name="Grigoriev I.V."/>
            <person name="Van Elsas J.D."/>
            <person name="Nichols N.N."/>
        </authorList>
    </citation>
    <scope>NUCLEOTIDE SEQUENCE [LARGE SCALE GENOMIC DNA]</scope>
    <source>
        <strain evidence="10 11">NRRL 30616</strain>
    </source>
</reference>
<dbReference type="PROSITE" id="PS00080">
    <property type="entry name" value="MULTICOPPER_OXIDASE2"/>
    <property type="match status" value="1"/>
</dbReference>
<dbReference type="InterPro" id="IPR033138">
    <property type="entry name" value="Cu_oxidase_CS"/>
</dbReference>
<gene>
    <name evidence="10" type="ORF">CONLIGDRAFT_650286</name>
</gene>
<dbReference type="PANTHER" id="PTHR11709">
    <property type="entry name" value="MULTI-COPPER OXIDASE"/>
    <property type="match status" value="1"/>
</dbReference>
<dbReference type="STRING" id="1408157.A0A1J7I657"/>
<dbReference type="SUPFAM" id="SSF49503">
    <property type="entry name" value="Cupredoxins"/>
    <property type="match status" value="3"/>
</dbReference>
<dbReference type="InterPro" id="IPR011706">
    <property type="entry name" value="Cu-oxidase_C"/>
</dbReference>
<feature type="compositionally biased region" description="Polar residues" evidence="5">
    <location>
        <begin position="380"/>
        <end position="394"/>
    </location>
</feature>
<dbReference type="InterPro" id="IPR008972">
    <property type="entry name" value="Cupredoxin"/>
</dbReference>
<dbReference type="InterPro" id="IPR045087">
    <property type="entry name" value="Cu-oxidase_fam"/>
</dbReference>
<evidence type="ECO:0000259" key="9">
    <source>
        <dbReference type="Pfam" id="PF07732"/>
    </source>
</evidence>
<name>A0A1J7I657_9PEZI</name>
<dbReference type="OrthoDB" id="2121828at2759"/>
<keyword evidence="3" id="KW-0560">Oxidoreductase</keyword>
<dbReference type="InParanoid" id="A0A1J7I657"/>
<dbReference type="GO" id="GO:0016491">
    <property type="term" value="F:oxidoreductase activity"/>
    <property type="evidence" value="ECO:0007669"/>
    <property type="project" value="UniProtKB-KW"/>
</dbReference>
<organism evidence="10 11">
    <name type="scientific">Coniochaeta ligniaria NRRL 30616</name>
    <dbReference type="NCBI Taxonomy" id="1408157"/>
    <lineage>
        <taxon>Eukaryota</taxon>
        <taxon>Fungi</taxon>
        <taxon>Dikarya</taxon>
        <taxon>Ascomycota</taxon>
        <taxon>Pezizomycotina</taxon>
        <taxon>Sordariomycetes</taxon>
        <taxon>Sordariomycetidae</taxon>
        <taxon>Coniochaetales</taxon>
        <taxon>Coniochaetaceae</taxon>
        <taxon>Coniochaeta</taxon>
    </lineage>
</organism>
<evidence type="ECO:0000256" key="1">
    <source>
        <dbReference type="ARBA" id="ARBA00010609"/>
    </source>
</evidence>
<dbReference type="Pfam" id="PF07731">
    <property type="entry name" value="Cu-oxidase_2"/>
    <property type="match status" value="1"/>
</dbReference>
<dbReference type="InterPro" id="IPR002355">
    <property type="entry name" value="Cu_oxidase_Cu_BS"/>
</dbReference>
<evidence type="ECO:0000259" key="7">
    <source>
        <dbReference type="Pfam" id="PF00394"/>
    </source>
</evidence>
<keyword evidence="4" id="KW-0186">Copper</keyword>
<keyword evidence="6" id="KW-0732">Signal</keyword>
<dbReference type="Proteomes" id="UP000182658">
    <property type="component" value="Unassembled WGS sequence"/>
</dbReference>
<dbReference type="GO" id="GO:0005507">
    <property type="term" value="F:copper ion binding"/>
    <property type="evidence" value="ECO:0007669"/>
    <property type="project" value="InterPro"/>
</dbReference>
<keyword evidence="11" id="KW-1185">Reference proteome</keyword>
<sequence length="608" mass="67229">MTLRALFGVLLASSAADASRGVLQRREAVHDHSFQPDYVLRGTFNNNTQIACTTRPSVLLNGTHPGPELRLIENTTTWIRVYNDIPDQDLTVHWHGLSASVAPFSDGTPLVSQWPIPPDHYFDYELHPEVGEAGTYFYHAHVQFQSVSAIGPLVVQEADPSNDPYAHYEEKIMMVTELYNKTDQNIVTGLVANPFVWSGEPNTFLVNGNAYAPPYLNVTSACGPEVFDVEPDKTYRFRVIGGNALGLIVFGIEQHKNMTIVAADAGYTQPFDVLLKTMSRQQLSQQNKTDFFIQVEDRLRPTTAVSYAVLRYKQPCSDKPQSVPVLPTAKPLNITTDITEITSWAEYALQPLRPNDFPSAAEVTRRVVISTQQIWSSNSSNSTARWQQAGSSEWTAEDPGTASSNVPYLINIYKNGQAAVPSIQAAQPYGGWDPVTNTWPAAVGEVLEIVWLNTANNKSGSGSYDAHPWHAHGGHYFDIGSGPGMYDPVANEQRLSGYAPVRKDTTYLYDYTLAGGFAAGTINGWRAWRLRVTDAGVWMIHCHSLQHMTMGMQTVWVMGDAAQIQAKVVPADGWLTNGTNVQGYMSYGGEAYGNSTWDPKVVSWFHDK</sequence>
<dbReference type="InterPro" id="IPR017762">
    <property type="entry name" value="Multicopper_oxidase_fun"/>
</dbReference>
<comment type="similarity">
    <text evidence="1">Belongs to the multicopper oxidase family.</text>
</comment>
<proteinExistence type="inferred from homology"/>
<feature type="domain" description="Plastocyanin-like" evidence="8">
    <location>
        <begin position="427"/>
        <end position="558"/>
    </location>
</feature>
<feature type="chain" id="PRO_5012430571" evidence="6">
    <location>
        <begin position="19"/>
        <end position="608"/>
    </location>
</feature>
<dbReference type="PANTHER" id="PTHR11709:SF394">
    <property type="entry name" value="FI03373P-RELATED"/>
    <property type="match status" value="1"/>
</dbReference>
<dbReference type="Gene3D" id="2.60.40.420">
    <property type="entry name" value="Cupredoxins - blue copper proteins"/>
    <property type="match status" value="3"/>
</dbReference>
<dbReference type="NCBIfam" id="TIGR03390">
    <property type="entry name" value="ascorbOXfungal"/>
    <property type="match status" value="1"/>
</dbReference>
<dbReference type="Pfam" id="PF00394">
    <property type="entry name" value="Cu-oxidase"/>
    <property type="match status" value="1"/>
</dbReference>
<feature type="domain" description="Plastocyanin-like" evidence="7">
    <location>
        <begin position="170"/>
        <end position="273"/>
    </location>
</feature>
<dbReference type="EMBL" id="KV875110">
    <property type="protein sequence ID" value="OIW22851.1"/>
    <property type="molecule type" value="Genomic_DNA"/>
</dbReference>
<evidence type="ECO:0000313" key="10">
    <source>
        <dbReference type="EMBL" id="OIW22851.1"/>
    </source>
</evidence>
<dbReference type="CDD" id="cd13895">
    <property type="entry name" value="CuRO_3_AAO_like_2"/>
    <property type="match status" value="1"/>
</dbReference>
<dbReference type="AlphaFoldDB" id="A0A1J7I657"/>
<dbReference type="Pfam" id="PF07732">
    <property type="entry name" value="Cu-oxidase_3"/>
    <property type="match status" value="1"/>
</dbReference>
<keyword evidence="2" id="KW-0479">Metal-binding</keyword>
<evidence type="ECO:0000256" key="4">
    <source>
        <dbReference type="ARBA" id="ARBA00023008"/>
    </source>
</evidence>
<feature type="signal peptide" evidence="6">
    <location>
        <begin position="1"/>
        <end position="18"/>
    </location>
</feature>
<evidence type="ECO:0000256" key="6">
    <source>
        <dbReference type="SAM" id="SignalP"/>
    </source>
</evidence>
<feature type="region of interest" description="Disordered" evidence="5">
    <location>
        <begin position="380"/>
        <end position="400"/>
    </location>
</feature>
<evidence type="ECO:0000256" key="5">
    <source>
        <dbReference type="SAM" id="MobiDB-lite"/>
    </source>
</evidence>